<dbReference type="AlphaFoldDB" id="A0A089WX93"/>
<accession>A0A089WX93</accession>
<name>A0A089WX93_9PSED</name>
<dbReference type="RefSeq" id="WP_038413987.1">
    <property type="nucleotide sequence ID" value="NZ_CP009455.1"/>
</dbReference>
<organism evidence="2 3">
    <name type="scientific">Pseudomonas cremoricolorata</name>
    <dbReference type="NCBI Taxonomy" id="157783"/>
    <lineage>
        <taxon>Bacteria</taxon>
        <taxon>Pseudomonadati</taxon>
        <taxon>Pseudomonadota</taxon>
        <taxon>Gammaproteobacteria</taxon>
        <taxon>Pseudomonadales</taxon>
        <taxon>Pseudomonadaceae</taxon>
        <taxon>Pseudomonas</taxon>
    </lineage>
</organism>
<dbReference type="Proteomes" id="UP000029493">
    <property type="component" value="Chromosome"/>
</dbReference>
<feature type="transmembrane region" description="Helical" evidence="1">
    <location>
        <begin position="34"/>
        <end position="53"/>
    </location>
</feature>
<keyword evidence="1" id="KW-1133">Transmembrane helix</keyword>
<proteinExistence type="predicted"/>
<gene>
    <name evidence="2" type="ORF">LK03_19030</name>
</gene>
<dbReference type="KEGG" id="psw:LK03_19030"/>
<evidence type="ECO:0000313" key="2">
    <source>
        <dbReference type="EMBL" id="AIR91232.1"/>
    </source>
</evidence>
<dbReference type="OrthoDB" id="7026269at2"/>
<keyword evidence="3" id="KW-1185">Reference proteome</keyword>
<evidence type="ECO:0000313" key="3">
    <source>
        <dbReference type="Proteomes" id="UP000029493"/>
    </source>
</evidence>
<keyword evidence="1" id="KW-0812">Transmembrane</keyword>
<evidence type="ECO:0000256" key="1">
    <source>
        <dbReference type="SAM" id="Phobius"/>
    </source>
</evidence>
<sequence length="59" mass="6303">MRQDTRKPFYMAASPLLILGASFAAVGASGQSTFGYLAVGFLLPGLVLLLVAFKQRGKR</sequence>
<dbReference type="EMBL" id="CP009455">
    <property type="protein sequence ID" value="AIR91232.1"/>
    <property type="molecule type" value="Genomic_DNA"/>
</dbReference>
<reference evidence="2 3" key="1">
    <citation type="submission" date="2014-09" db="EMBL/GenBank/DDBJ databases">
        <authorList>
            <person name="Chan K.-G."/>
        </authorList>
    </citation>
    <scope>NUCLEOTIDE SEQUENCE [LARGE SCALE GENOMIC DNA]</scope>
    <source>
        <strain evidence="2 3">ND07</strain>
    </source>
</reference>
<dbReference type="STRING" id="157783.LK03_19030"/>
<keyword evidence="1" id="KW-0472">Membrane</keyword>
<protein>
    <submittedName>
        <fullName evidence="2">Uncharacterized protein</fullName>
    </submittedName>
</protein>